<dbReference type="EMBL" id="AGNK02003141">
    <property type="status" value="NOT_ANNOTATED_CDS"/>
    <property type="molecule type" value="Genomic_DNA"/>
</dbReference>
<reference evidence="1" key="2">
    <citation type="submission" date="2018-08" db="UniProtKB">
        <authorList>
            <consortium name="EnsemblPlants"/>
        </authorList>
    </citation>
    <scope>IDENTIFICATION</scope>
    <source>
        <strain evidence="1">Yugu1</strain>
    </source>
</reference>
<evidence type="ECO:0000313" key="2">
    <source>
        <dbReference type="Proteomes" id="UP000004995"/>
    </source>
</evidence>
<accession>K3XP14</accession>
<evidence type="ECO:0000313" key="1">
    <source>
        <dbReference type="EnsemblPlants" id="KQL05601"/>
    </source>
</evidence>
<name>K3XP14_SETIT</name>
<reference evidence="2" key="1">
    <citation type="journal article" date="2012" name="Nat. Biotechnol.">
        <title>Reference genome sequence of the model plant Setaria.</title>
        <authorList>
            <person name="Bennetzen J.L."/>
            <person name="Schmutz J."/>
            <person name="Wang H."/>
            <person name="Percifield R."/>
            <person name="Hawkins J."/>
            <person name="Pontaroli A.C."/>
            <person name="Estep M."/>
            <person name="Feng L."/>
            <person name="Vaughn J.N."/>
            <person name="Grimwood J."/>
            <person name="Jenkins J."/>
            <person name="Barry K."/>
            <person name="Lindquist E."/>
            <person name="Hellsten U."/>
            <person name="Deshpande S."/>
            <person name="Wang X."/>
            <person name="Wu X."/>
            <person name="Mitros T."/>
            <person name="Triplett J."/>
            <person name="Yang X."/>
            <person name="Ye C.Y."/>
            <person name="Mauro-Herrera M."/>
            <person name="Wang L."/>
            <person name="Li P."/>
            <person name="Sharma M."/>
            <person name="Sharma R."/>
            <person name="Ronald P.C."/>
            <person name="Panaud O."/>
            <person name="Kellogg E.A."/>
            <person name="Brutnell T.P."/>
            <person name="Doust A.N."/>
            <person name="Tuskan G.A."/>
            <person name="Rokhsar D."/>
            <person name="Devos K.M."/>
        </authorList>
    </citation>
    <scope>NUCLEOTIDE SEQUENCE [LARGE SCALE GENOMIC DNA]</scope>
    <source>
        <strain evidence="2">cv. Yugu1</strain>
    </source>
</reference>
<keyword evidence="2" id="KW-1185">Reference proteome</keyword>
<dbReference type="Proteomes" id="UP000004995">
    <property type="component" value="Unassembled WGS sequence"/>
</dbReference>
<dbReference type="HOGENOM" id="CLU_2798788_0_0_1"/>
<organism evidence="1 2">
    <name type="scientific">Setaria italica</name>
    <name type="common">Foxtail millet</name>
    <name type="synonym">Panicum italicum</name>
    <dbReference type="NCBI Taxonomy" id="4555"/>
    <lineage>
        <taxon>Eukaryota</taxon>
        <taxon>Viridiplantae</taxon>
        <taxon>Streptophyta</taxon>
        <taxon>Embryophyta</taxon>
        <taxon>Tracheophyta</taxon>
        <taxon>Spermatophyta</taxon>
        <taxon>Magnoliopsida</taxon>
        <taxon>Liliopsida</taxon>
        <taxon>Poales</taxon>
        <taxon>Poaceae</taxon>
        <taxon>PACMAD clade</taxon>
        <taxon>Panicoideae</taxon>
        <taxon>Panicodae</taxon>
        <taxon>Paniceae</taxon>
        <taxon>Cenchrinae</taxon>
        <taxon>Setaria</taxon>
    </lineage>
</organism>
<dbReference type="Gramene" id="KQL05601">
    <property type="protein sequence ID" value="KQL05601"/>
    <property type="gene ID" value="SETIT_003637mg"/>
</dbReference>
<proteinExistence type="predicted"/>
<dbReference type="EnsemblPlants" id="KQL05601">
    <property type="protein sequence ID" value="KQL05601"/>
    <property type="gene ID" value="SETIT_003637mg"/>
</dbReference>
<sequence>MVNTGKYQVLKLEVRFRTFQKLLYSGTLHSESKNLDYWQTHPANELVQFTDYESKYSSNHSLFNWKLC</sequence>
<protein>
    <submittedName>
        <fullName evidence="1">Uncharacterized protein</fullName>
    </submittedName>
</protein>
<dbReference type="InParanoid" id="K3XP14"/>
<dbReference type="AlphaFoldDB" id="K3XP14"/>